<dbReference type="PROSITE" id="PS00383">
    <property type="entry name" value="TYR_PHOSPHATASE_1"/>
    <property type="match status" value="1"/>
</dbReference>
<accession>A0AAI9WZ71</accession>
<evidence type="ECO:0000256" key="6">
    <source>
        <dbReference type="ARBA" id="ARBA00047927"/>
    </source>
</evidence>
<evidence type="ECO:0000256" key="8">
    <source>
        <dbReference type="SAM" id="MobiDB-lite"/>
    </source>
</evidence>
<dbReference type="InterPro" id="IPR004861">
    <property type="entry name" value="Siw14-like"/>
</dbReference>
<sequence>MVETPDAPFQMDDDFPAPPNLPTLSKDTSETSITLENYSIQSRHDSIFEADKGDDIDNYNNNRSIRSTLDQLKIEEKGNTREEERGYTIKEEKGYTGEEERGYTEEEERGYNEDADDNLDITLQKQLQEDFEKKHGLCDAKQVGSSASAAAASDKVGPSLQKIQFNFDVDDEPLTPPENFALVIRSIYRSSFPQPANFSFLKTLKLKSILCLIPEEYPVLQEQFLASQGIKLFQLGMSGNKEPFVKISSELITQAIKIVLNSENQPILVHCNRGKHRTGCLVGVLRRLQNWSKTIIFDEYRKFAAPKERPMDQQFIELYDDEEIKDYCDKRGLLPLKWG</sequence>
<dbReference type="InterPro" id="IPR000387">
    <property type="entry name" value="Tyr_Pase_dom"/>
</dbReference>
<dbReference type="AlphaFoldDB" id="A0AAI9WZ71"/>
<comment type="catalytic activity">
    <reaction evidence="5">
        <text>3,5-bis(diphospho)-1D-myo-inositol 1,2,4,6-tetrakisphosphate + H2O = 3-diphospho-1D-myo-inositol 1,2,4,5,6-pentakisphosphate + phosphate + 2 H(+)</text>
        <dbReference type="Rhea" id="RHEA:56312"/>
        <dbReference type="ChEBI" id="CHEBI:15377"/>
        <dbReference type="ChEBI" id="CHEBI:15378"/>
        <dbReference type="ChEBI" id="CHEBI:43474"/>
        <dbReference type="ChEBI" id="CHEBI:140372"/>
        <dbReference type="ChEBI" id="CHEBI:140374"/>
        <dbReference type="EC" id="3.6.1.52"/>
    </reaction>
    <physiologicalReaction direction="left-to-right" evidence="5">
        <dbReference type="Rhea" id="RHEA:56313"/>
    </physiologicalReaction>
</comment>
<dbReference type="FunFam" id="3.90.190.10:FF:000024">
    <property type="entry name" value="probable tyrosine-protein phosphatase At1g05000"/>
    <property type="match status" value="1"/>
</dbReference>
<comment type="catalytic activity">
    <reaction evidence="7">
        <text>6-diphospho-1D-myo-inositol pentakisphosphate + H2O = 1D-myo-inositol hexakisphosphate + phosphate + H(+)</text>
        <dbReference type="Rhea" id="RHEA:79703"/>
        <dbReference type="ChEBI" id="CHEBI:15377"/>
        <dbReference type="ChEBI" id="CHEBI:15378"/>
        <dbReference type="ChEBI" id="CHEBI:43474"/>
        <dbReference type="ChEBI" id="CHEBI:58130"/>
        <dbReference type="ChEBI" id="CHEBI:230534"/>
        <dbReference type="EC" id="3.6.1.52"/>
    </reaction>
    <physiologicalReaction direction="left-to-right" evidence="7">
        <dbReference type="Rhea" id="RHEA:79704"/>
    </physiologicalReaction>
</comment>
<evidence type="ECO:0000313" key="11">
    <source>
        <dbReference type="EMBL" id="KAI3406067.2"/>
    </source>
</evidence>
<dbReference type="GeneID" id="73378903"/>
<feature type="domain" description="Tyrosine specific protein phosphatases" evidence="10">
    <location>
        <begin position="242"/>
        <end position="284"/>
    </location>
</feature>
<evidence type="ECO:0000259" key="9">
    <source>
        <dbReference type="PROSITE" id="PS50054"/>
    </source>
</evidence>
<evidence type="ECO:0000259" key="10">
    <source>
        <dbReference type="PROSITE" id="PS50056"/>
    </source>
</evidence>
<feature type="region of interest" description="Disordered" evidence="8">
    <location>
        <begin position="1"/>
        <end position="30"/>
    </location>
</feature>
<feature type="domain" description="Tyrosine-protein phosphatase" evidence="9">
    <location>
        <begin position="179"/>
        <end position="328"/>
    </location>
</feature>
<dbReference type="PROSITE" id="PS50056">
    <property type="entry name" value="TYR_PHOSPHATASE_2"/>
    <property type="match status" value="1"/>
</dbReference>
<name>A0AAI9WZ71_9ASCO</name>
<feature type="region of interest" description="Disordered" evidence="8">
    <location>
        <begin position="75"/>
        <end position="114"/>
    </location>
</feature>
<dbReference type="CDD" id="cd14528">
    <property type="entry name" value="PFA-DSP_Siw14"/>
    <property type="match status" value="1"/>
</dbReference>
<evidence type="ECO:0000256" key="5">
    <source>
        <dbReference type="ARBA" id="ARBA00047562"/>
    </source>
</evidence>
<dbReference type="PANTHER" id="PTHR31126:SF48">
    <property type="entry name" value="INOSITOL PHOSPHATASE SIW14"/>
    <property type="match status" value="1"/>
</dbReference>
<dbReference type="GO" id="GO:0005737">
    <property type="term" value="C:cytoplasm"/>
    <property type="evidence" value="ECO:0007669"/>
    <property type="project" value="TreeGrafter"/>
</dbReference>
<dbReference type="Proteomes" id="UP001202479">
    <property type="component" value="Unassembled WGS sequence"/>
</dbReference>
<dbReference type="InterPro" id="IPR020422">
    <property type="entry name" value="TYR_PHOSPHATASE_DUAL_dom"/>
</dbReference>
<dbReference type="EC" id="3.6.1.52" evidence="1"/>
<evidence type="ECO:0000256" key="2">
    <source>
        <dbReference type="ARBA" id="ARBA00022801"/>
    </source>
</evidence>
<dbReference type="GO" id="GO:0016791">
    <property type="term" value="F:phosphatase activity"/>
    <property type="evidence" value="ECO:0007669"/>
    <property type="project" value="InterPro"/>
</dbReference>
<evidence type="ECO:0000256" key="4">
    <source>
        <dbReference type="ARBA" id="ARBA00047342"/>
    </source>
</evidence>
<reference evidence="11" key="1">
    <citation type="journal article" date="2022" name="DNA Res.">
        <title>Genome analysis of five recently described species of the CUG-Ser clade uncovers Candida theae as a new hybrid lineage with pathogenic potential in the Candida parapsilosis species complex.</title>
        <authorList>
            <person name="Mixao V."/>
            <person name="Del Olmo V."/>
            <person name="Hegedusova E."/>
            <person name="Saus E."/>
            <person name="Pryszcz L."/>
            <person name="Cillingova A."/>
            <person name="Nosek J."/>
            <person name="Gabaldon T."/>
        </authorList>
    </citation>
    <scope>NUCLEOTIDE SEQUENCE</scope>
    <source>
        <strain evidence="11">CBS 10844</strain>
    </source>
</reference>
<comment type="catalytic activity">
    <reaction evidence="6">
        <text>1,5-bis(diphospho)-1D-myo-inositol 2,3,4,6-tetrakisphosphate + H2O = 1-diphospho-1D-myo-inositol 2,3,4,5,6-pentakisphosphate + phosphate + 2 H(+)</text>
        <dbReference type="Rhea" id="RHEA:79699"/>
        <dbReference type="ChEBI" id="CHEBI:15377"/>
        <dbReference type="ChEBI" id="CHEBI:15378"/>
        <dbReference type="ChEBI" id="CHEBI:43474"/>
        <dbReference type="ChEBI" id="CHEBI:74946"/>
        <dbReference type="ChEBI" id="CHEBI:77983"/>
        <dbReference type="EC" id="3.6.1.52"/>
    </reaction>
    <physiologicalReaction direction="left-to-right" evidence="6">
        <dbReference type="Rhea" id="RHEA:79700"/>
    </physiologicalReaction>
</comment>
<dbReference type="PROSITE" id="PS50054">
    <property type="entry name" value="TYR_PHOSPHATASE_DUAL"/>
    <property type="match status" value="1"/>
</dbReference>
<evidence type="ECO:0000256" key="3">
    <source>
        <dbReference type="ARBA" id="ARBA00044949"/>
    </source>
</evidence>
<keyword evidence="12" id="KW-1185">Reference proteome</keyword>
<keyword evidence="2" id="KW-0378">Hydrolase</keyword>
<dbReference type="RefSeq" id="XP_049181812.1">
    <property type="nucleotide sequence ID" value="XM_049322393.1"/>
</dbReference>
<feature type="compositionally biased region" description="Basic and acidic residues" evidence="8">
    <location>
        <begin position="75"/>
        <end position="112"/>
    </location>
</feature>
<gene>
    <name evidence="11" type="ORF">KGF56_001286</name>
</gene>
<dbReference type="Gene3D" id="3.90.190.10">
    <property type="entry name" value="Protein tyrosine phosphatase superfamily"/>
    <property type="match status" value="1"/>
</dbReference>
<dbReference type="InterPro" id="IPR020428">
    <property type="entry name" value="PFA-DSPs"/>
</dbReference>
<dbReference type="InterPro" id="IPR029021">
    <property type="entry name" value="Prot-tyrosine_phosphatase-like"/>
</dbReference>
<comment type="catalytic activity">
    <reaction evidence="4">
        <text>5-diphospho-1D-myo-inositol 1,2,3,4,6-pentakisphosphate + H2O = 1D-myo-inositol hexakisphosphate + phosphate + H(+)</text>
        <dbReference type="Rhea" id="RHEA:22384"/>
        <dbReference type="ChEBI" id="CHEBI:15377"/>
        <dbReference type="ChEBI" id="CHEBI:15378"/>
        <dbReference type="ChEBI" id="CHEBI:43474"/>
        <dbReference type="ChEBI" id="CHEBI:58130"/>
        <dbReference type="ChEBI" id="CHEBI:58628"/>
        <dbReference type="EC" id="3.6.1.52"/>
    </reaction>
    <physiologicalReaction direction="left-to-right" evidence="4">
        <dbReference type="Rhea" id="RHEA:22385"/>
    </physiologicalReaction>
</comment>
<proteinExistence type="inferred from homology"/>
<dbReference type="InterPro" id="IPR016130">
    <property type="entry name" value="Tyr_Pase_AS"/>
</dbReference>
<dbReference type="EMBL" id="JAHUZD010000026">
    <property type="protein sequence ID" value="KAI3406067.2"/>
    <property type="molecule type" value="Genomic_DNA"/>
</dbReference>
<comment type="similarity">
    <text evidence="3">Belongs to the protein-tyrosine phosphatase family. Atypical dual-specificity phosphatase Siw14-like subfamily.</text>
</comment>
<evidence type="ECO:0000256" key="7">
    <source>
        <dbReference type="ARBA" id="ARBA00048424"/>
    </source>
</evidence>
<dbReference type="PANTHER" id="PTHR31126">
    <property type="entry name" value="TYROSINE-PROTEIN PHOSPHATASE"/>
    <property type="match status" value="1"/>
</dbReference>
<comment type="caution">
    <text evidence="11">The sequence shown here is derived from an EMBL/GenBank/DDBJ whole genome shotgun (WGS) entry which is preliminary data.</text>
</comment>
<dbReference type="PRINTS" id="PR01911">
    <property type="entry name" value="PFDSPHPHTASE"/>
</dbReference>
<organism evidence="11 12">
    <name type="scientific">Candida oxycetoniae</name>
    <dbReference type="NCBI Taxonomy" id="497107"/>
    <lineage>
        <taxon>Eukaryota</taxon>
        <taxon>Fungi</taxon>
        <taxon>Dikarya</taxon>
        <taxon>Ascomycota</taxon>
        <taxon>Saccharomycotina</taxon>
        <taxon>Pichiomycetes</taxon>
        <taxon>Debaryomycetaceae</taxon>
        <taxon>Candida/Lodderomyces clade</taxon>
        <taxon>Candida</taxon>
    </lineage>
</organism>
<evidence type="ECO:0000256" key="1">
    <source>
        <dbReference type="ARBA" id="ARBA00012527"/>
    </source>
</evidence>
<protein>
    <recommendedName>
        <fullName evidence="1">diphosphoinositol-polyphosphate diphosphatase</fullName>
        <ecNumber evidence="1">3.6.1.52</ecNumber>
    </recommendedName>
</protein>
<evidence type="ECO:0000313" key="12">
    <source>
        <dbReference type="Proteomes" id="UP001202479"/>
    </source>
</evidence>
<dbReference type="Pfam" id="PF03162">
    <property type="entry name" value="Y_phosphatase2"/>
    <property type="match status" value="1"/>
</dbReference>
<dbReference type="GO" id="GO:0052840">
    <property type="term" value="F:inositol diphosphate tetrakisphosphate diphosphatase activity"/>
    <property type="evidence" value="ECO:0007669"/>
    <property type="project" value="TreeGrafter"/>
</dbReference>
<dbReference type="SUPFAM" id="SSF52799">
    <property type="entry name" value="(Phosphotyrosine protein) phosphatases II"/>
    <property type="match status" value="1"/>
</dbReference>